<dbReference type="EMBL" id="JACOPG010000002">
    <property type="protein sequence ID" value="MBC5686290.1"/>
    <property type="molecule type" value="Genomic_DNA"/>
</dbReference>
<keyword evidence="4" id="KW-1185">Reference proteome</keyword>
<keyword evidence="1" id="KW-0378">Hydrolase</keyword>
<dbReference type="Proteomes" id="UP000643810">
    <property type="component" value="Unassembled WGS sequence"/>
</dbReference>
<sequence length="230" mass="25415">MKREIEMVMAVFFIAISLLASVWGVSVVSAKKTASHLKVVIDPGHGGSDPGKVAVDGSLEKDINLAIAQKLGAYLEKQGVEVYYTRESDCELCTESGGSKKAKDLQKRCQIVENVDPDVTISIHQNSYSDAGISGAQVFYYSTSEKSRLLAEQLQEKLISMVDPTNHRAAKANDSYYMLRKTVSPTVIVECGFLSNEKECKKLQEEKYQDKIVEAVYQGIVTFAQMQESN</sequence>
<accession>A0ABR7GHF7</accession>
<feature type="domain" description="MurNAc-LAA" evidence="2">
    <location>
        <begin position="109"/>
        <end position="221"/>
    </location>
</feature>
<evidence type="ECO:0000259" key="2">
    <source>
        <dbReference type="SMART" id="SM00646"/>
    </source>
</evidence>
<dbReference type="InterPro" id="IPR002508">
    <property type="entry name" value="MurNAc-LAA_cat"/>
</dbReference>
<evidence type="ECO:0000256" key="1">
    <source>
        <dbReference type="ARBA" id="ARBA00022801"/>
    </source>
</evidence>
<dbReference type="CDD" id="cd02696">
    <property type="entry name" value="MurNAc-LAA"/>
    <property type="match status" value="1"/>
</dbReference>
<organism evidence="3 4">
    <name type="scientific">Roseburia lenta</name>
    <dbReference type="NCBI Taxonomy" id="2763061"/>
    <lineage>
        <taxon>Bacteria</taxon>
        <taxon>Bacillati</taxon>
        <taxon>Bacillota</taxon>
        <taxon>Clostridia</taxon>
        <taxon>Lachnospirales</taxon>
        <taxon>Lachnospiraceae</taxon>
        <taxon>Roseburia</taxon>
    </lineage>
</organism>
<name>A0ABR7GHF7_9FIRM</name>
<dbReference type="SUPFAM" id="SSF53187">
    <property type="entry name" value="Zn-dependent exopeptidases"/>
    <property type="match status" value="1"/>
</dbReference>
<dbReference type="Pfam" id="PF01520">
    <property type="entry name" value="Amidase_3"/>
    <property type="match status" value="1"/>
</dbReference>
<proteinExistence type="predicted"/>
<dbReference type="Gene3D" id="3.40.630.40">
    <property type="entry name" value="Zn-dependent exopeptidases"/>
    <property type="match status" value="1"/>
</dbReference>
<dbReference type="RefSeq" id="WP_186854205.1">
    <property type="nucleotide sequence ID" value="NZ_JACOPG010000002.1"/>
</dbReference>
<comment type="caution">
    <text evidence="3">The sequence shown here is derived from an EMBL/GenBank/DDBJ whole genome shotgun (WGS) entry which is preliminary data.</text>
</comment>
<gene>
    <name evidence="3" type="ORF">H8R94_06665</name>
</gene>
<dbReference type="PANTHER" id="PTHR30404:SF0">
    <property type="entry name" value="N-ACETYLMURAMOYL-L-ALANINE AMIDASE AMIC"/>
    <property type="match status" value="1"/>
</dbReference>
<dbReference type="SMART" id="SM00646">
    <property type="entry name" value="Ami_3"/>
    <property type="match status" value="1"/>
</dbReference>
<evidence type="ECO:0000313" key="3">
    <source>
        <dbReference type="EMBL" id="MBC5686290.1"/>
    </source>
</evidence>
<dbReference type="InterPro" id="IPR050695">
    <property type="entry name" value="N-acetylmuramoyl_amidase_3"/>
</dbReference>
<protein>
    <submittedName>
        <fullName evidence="3">N-acetylmuramoyl-L-alanine amidase</fullName>
    </submittedName>
</protein>
<evidence type="ECO:0000313" key="4">
    <source>
        <dbReference type="Proteomes" id="UP000643810"/>
    </source>
</evidence>
<reference evidence="3 4" key="1">
    <citation type="submission" date="2020-08" db="EMBL/GenBank/DDBJ databases">
        <title>Genome public.</title>
        <authorList>
            <person name="Liu C."/>
            <person name="Sun Q."/>
        </authorList>
    </citation>
    <scope>NUCLEOTIDE SEQUENCE [LARGE SCALE GENOMIC DNA]</scope>
    <source>
        <strain evidence="3 4">NSJ-9</strain>
    </source>
</reference>
<dbReference type="PANTHER" id="PTHR30404">
    <property type="entry name" value="N-ACETYLMURAMOYL-L-ALANINE AMIDASE"/>
    <property type="match status" value="1"/>
</dbReference>